<reference evidence="2" key="1">
    <citation type="journal article" date="2020" name="Cell">
        <title>Large-Scale Comparative Analyses of Tick Genomes Elucidate Their Genetic Diversity and Vector Capacities.</title>
        <authorList>
            <consortium name="Tick Genome and Microbiome Consortium (TIGMIC)"/>
            <person name="Jia N."/>
            <person name="Wang J."/>
            <person name="Shi W."/>
            <person name="Du L."/>
            <person name="Sun Y."/>
            <person name="Zhan W."/>
            <person name="Jiang J.F."/>
            <person name="Wang Q."/>
            <person name="Zhang B."/>
            <person name="Ji P."/>
            <person name="Bell-Sakyi L."/>
            <person name="Cui X.M."/>
            <person name="Yuan T.T."/>
            <person name="Jiang B.G."/>
            <person name="Yang W.F."/>
            <person name="Lam T.T."/>
            <person name="Chang Q.C."/>
            <person name="Ding S.J."/>
            <person name="Wang X.J."/>
            <person name="Zhu J.G."/>
            <person name="Ruan X.D."/>
            <person name="Zhao L."/>
            <person name="Wei J.T."/>
            <person name="Ye R.Z."/>
            <person name="Que T.C."/>
            <person name="Du C.H."/>
            <person name="Zhou Y.H."/>
            <person name="Cheng J.X."/>
            <person name="Dai P.F."/>
            <person name="Guo W.B."/>
            <person name="Han X.H."/>
            <person name="Huang E.J."/>
            <person name="Li L.F."/>
            <person name="Wei W."/>
            <person name="Gao Y.C."/>
            <person name="Liu J.Z."/>
            <person name="Shao H.Z."/>
            <person name="Wang X."/>
            <person name="Wang C.C."/>
            <person name="Yang T.C."/>
            <person name="Huo Q.B."/>
            <person name="Li W."/>
            <person name="Chen H.Y."/>
            <person name="Chen S.E."/>
            <person name="Zhou L.G."/>
            <person name="Ni X.B."/>
            <person name="Tian J.H."/>
            <person name="Sheng Y."/>
            <person name="Liu T."/>
            <person name="Pan Y.S."/>
            <person name="Xia L.Y."/>
            <person name="Li J."/>
            <person name="Zhao F."/>
            <person name="Cao W.C."/>
        </authorList>
    </citation>
    <scope>NUCLEOTIDE SEQUENCE</scope>
    <source>
        <strain evidence="2">Rsan-2018</strain>
    </source>
</reference>
<feature type="compositionally biased region" description="Low complexity" evidence="1">
    <location>
        <begin position="249"/>
        <end position="266"/>
    </location>
</feature>
<feature type="compositionally biased region" description="Polar residues" evidence="1">
    <location>
        <begin position="54"/>
        <end position="63"/>
    </location>
</feature>
<comment type="caution">
    <text evidence="2">The sequence shown here is derived from an EMBL/GenBank/DDBJ whole genome shotgun (WGS) entry which is preliminary data.</text>
</comment>
<protein>
    <submittedName>
        <fullName evidence="2">Uncharacterized protein</fullName>
    </submittedName>
</protein>
<keyword evidence="3" id="KW-1185">Reference proteome</keyword>
<proteinExistence type="predicted"/>
<dbReference type="VEuPathDB" id="VectorBase:RSAN_030425"/>
<sequence>MSQKTRSTAPRASGAQAKVPEARRKSMVENSAGSKVRSVSKDNRASNRRESVNPPVQNASKRSSSQHESRKVPAPQETNKKPPGHRDARSTSRQPEVRKSNLQPDGKAVPSRHDGKATAANPKTSSRPAAGVSKNKDALTSRLSNAGAKSPSRGSKVTAESSGQRHSRSNEKERELEKVAATSSSSGVSEKRPKTTHRAKTKATDRPPGGSAEAKQGHEAESEDDNYDDDFEDYESDFENDDGVDDESSASSAITDSSSSGSAPASGNDEAPSSKDAFRPTSDRLLAQEHSEVTSEQKLKEQSHWKSEPVLEVEAKPPAPLMPTSFSTYSLVSYLTAQKKEEEKKVLSKAQQRAKDVLEMVSLDTMTYQVFDVPPITYDVYISTFGRADAKQVLIQTDLGDEEECQTDAIECEDKWTQQPPHDYKGFGGGKNTSG</sequence>
<dbReference type="AlphaFoldDB" id="A0A9D4PUM5"/>
<dbReference type="GO" id="GO:0042073">
    <property type="term" value="P:intraciliary transport"/>
    <property type="evidence" value="ECO:0007669"/>
    <property type="project" value="InterPro"/>
</dbReference>
<feature type="compositionally biased region" description="Gly residues" evidence="1">
    <location>
        <begin position="426"/>
        <end position="435"/>
    </location>
</feature>
<feature type="compositionally biased region" description="Basic and acidic residues" evidence="1">
    <location>
        <begin position="272"/>
        <end position="311"/>
    </location>
</feature>
<evidence type="ECO:0000313" key="3">
    <source>
        <dbReference type="Proteomes" id="UP000821837"/>
    </source>
</evidence>
<feature type="region of interest" description="Disordered" evidence="1">
    <location>
        <begin position="1"/>
        <end position="311"/>
    </location>
</feature>
<feature type="compositionally biased region" description="Acidic residues" evidence="1">
    <location>
        <begin position="221"/>
        <end position="248"/>
    </location>
</feature>
<dbReference type="InterPro" id="IPR042505">
    <property type="entry name" value="DYNC2I1"/>
</dbReference>
<dbReference type="PANTHER" id="PTHR16022:SF0">
    <property type="entry name" value="CYTOPLASMIC DYNEIN 2 INTERMEDIATE CHAIN 1"/>
    <property type="match status" value="1"/>
</dbReference>
<feature type="compositionally biased region" description="Polar residues" evidence="1">
    <location>
        <begin position="1"/>
        <end position="10"/>
    </location>
</feature>
<feature type="compositionally biased region" description="Basic and acidic residues" evidence="1">
    <location>
        <begin position="78"/>
        <end position="99"/>
    </location>
</feature>
<organism evidence="2 3">
    <name type="scientific">Rhipicephalus sanguineus</name>
    <name type="common">Brown dog tick</name>
    <name type="synonym">Ixodes sanguineus</name>
    <dbReference type="NCBI Taxonomy" id="34632"/>
    <lineage>
        <taxon>Eukaryota</taxon>
        <taxon>Metazoa</taxon>
        <taxon>Ecdysozoa</taxon>
        <taxon>Arthropoda</taxon>
        <taxon>Chelicerata</taxon>
        <taxon>Arachnida</taxon>
        <taxon>Acari</taxon>
        <taxon>Parasitiformes</taxon>
        <taxon>Ixodida</taxon>
        <taxon>Ixodoidea</taxon>
        <taxon>Ixodidae</taxon>
        <taxon>Rhipicephalinae</taxon>
        <taxon>Rhipicephalus</taxon>
        <taxon>Rhipicephalus</taxon>
    </lineage>
</organism>
<evidence type="ECO:0000256" key="1">
    <source>
        <dbReference type="SAM" id="MobiDB-lite"/>
    </source>
</evidence>
<accession>A0A9D4PUM5</accession>
<reference evidence="2" key="2">
    <citation type="submission" date="2021-09" db="EMBL/GenBank/DDBJ databases">
        <authorList>
            <person name="Jia N."/>
            <person name="Wang J."/>
            <person name="Shi W."/>
            <person name="Du L."/>
            <person name="Sun Y."/>
            <person name="Zhan W."/>
            <person name="Jiang J."/>
            <person name="Wang Q."/>
            <person name="Zhang B."/>
            <person name="Ji P."/>
            <person name="Sakyi L.B."/>
            <person name="Cui X."/>
            <person name="Yuan T."/>
            <person name="Jiang B."/>
            <person name="Yang W."/>
            <person name="Lam T.T.-Y."/>
            <person name="Chang Q."/>
            <person name="Ding S."/>
            <person name="Wang X."/>
            <person name="Zhu J."/>
            <person name="Ruan X."/>
            <person name="Zhao L."/>
            <person name="Wei J."/>
            <person name="Que T."/>
            <person name="Du C."/>
            <person name="Cheng J."/>
            <person name="Dai P."/>
            <person name="Han X."/>
            <person name="Huang E."/>
            <person name="Gao Y."/>
            <person name="Liu J."/>
            <person name="Shao H."/>
            <person name="Ye R."/>
            <person name="Li L."/>
            <person name="Wei W."/>
            <person name="Wang X."/>
            <person name="Wang C."/>
            <person name="Huo Q."/>
            <person name="Li W."/>
            <person name="Guo W."/>
            <person name="Chen H."/>
            <person name="Chen S."/>
            <person name="Zhou L."/>
            <person name="Zhou L."/>
            <person name="Ni X."/>
            <person name="Tian J."/>
            <person name="Zhou Y."/>
            <person name="Sheng Y."/>
            <person name="Liu T."/>
            <person name="Pan Y."/>
            <person name="Xia L."/>
            <person name="Li J."/>
            <person name="Zhao F."/>
            <person name="Cao W."/>
        </authorList>
    </citation>
    <scope>NUCLEOTIDE SEQUENCE</scope>
    <source>
        <strain evidence="2">Rsan-2018</strain>
        <tissue evidence="2">Larvae</tissue>
    </source>
</reference>
<dbReference type="Proteomes" id="UP000821837">
    <property type="component" value="Chromosome 5"/>
</dbReference>
<gene>
    <name evidence="2" type="ORF">HPB52_017889</name>
</gene>
<feature type="region of interest" description="Disordered" evidence="1">
    <location>
        <begin position="416"/>
        <end position="435"/>
    </location>
</feature>
<name>A0A9D4PUM5_RHISA</name>
<dbReference type="EMBL" id="JABSTV010001251">
    <property type="protein sequence ID" value="KAH7952070.1"/>
    <property type="molecule type" value="Genomic_DNA"/>
</dbReference>
<dbReference type="PANTHER" id="PTHR16022">
    <property type="entry name" value="WD REPEAT DOMAIN 60"/>
    <property type="match status" value="1"/>
</dbReference>
<feature type="compositionally biased region" description="Basic and acidic residues" evidence="1">
    <location>
        <begin position="39"/>
        <end position="51"/>
    </location>
</feature>
<dbReference type="GO" id="GO:0045503">
    <property type="term" value="F:dynein light chain binding"/>
    <property type="evidence" value="ECO:0007669"/>
    <property type="project" value="InterPro"/>
</dbReference>
<dbReference type="GO" id="GO:0005868">
    <property type="term" value="C:cytoplasmic dynein complex"/>
    <property type="evidence" value="ECO:0007669"/>
    <property type="project" value="InterPro"/>
</dbReference>
<evidence type="ECO:0000313" key="2">
    <source>
        <dbReference type="EMBL" id="KAH7952070.1"/>
    </source>
</evidence>
<dbReference type="VEuPathDB" id="VectorBase:RSAN_053483"/>
<feature type="compositionally biased region" description="Polar residues" evidence="1">
    <location>
        <begin position="152"/>
        <end position="164"/>
    </location>
</feature>
<dbReference type="GO" id="GO:0045504">
    <property type="term" value="F:dynein heavy chain binding"/>
    <property type="evidence" value="ECO:0007669"/>
    <property type="project" value="InterPro"/>
</dbReference>
<feature type="compositionally biased region" description="Basic and acidic residues" evidence="1">
    <location>
        <begin position="168"/>
        <end position="178"/>
    </location>
</feature>
<dbReference type="GO" id="GO:0005929">
    <property type="term" value="C:cilium"/>
    <property type="evidence" value="ECO:0007669"/>
    <property type="project" value="GOC"/>
</dbReference>